<proteinExistence type="predicted"/>
<evidence type="ECO:0000313" key="2">
    <source>
        <dbReference type="Proteomes" id="UP000276282"/>
    </source>
</evidence>
<organism evidence="1 2">
    <name type="scientific">Gillisia mitskevichiae</name>
    <dbReference type="NCBI Taxonomy" id="270921"/>
    <lineage>
        <taxon>Bacteria</taxon>
        <taxon>Pseudomonadati</taxon>
        <taxon>Bacteroidota</taxon>
        <taxon>Flavobacteriia</taxon>
        <taxon>Flavobacteriales</taxon>
        <taxon>Flavobacteriaceae</taxon>
        <taxon>Gillisia</taxon>
    </lineage>
</organism>
<name>A0A495P301_9FLAO</name>
<dbReference type="EMBL" id="RBLG01000004">
    <property type="protein sequence ID" value="RKS45004.1"/>
    <property type="molecule type" value="Genomic_DNA"/>
</dbReference>
<dbReference type="Proteomes" id="UP000276282">
    <property type="component" value="Unassembled WGS sequence"/>
</dbReference>
<keyword evidence="2" id="KW-1185">Reference proteome</keyword>
<reference evidence="1 2" key="1">
    <citation type="submission" date="2018-10" db="EMBL/GenBank/DDBJ databases">
        <title>Genomic Encyclopedia of Archaeal and Bacterial Type Strains, Phase II (KMG-II): from individual species to whole genera.</title>
        <authorList>
            <person name="Goeker M."/>
        </authorList>
    </citation>
    <scope>NUCLEOTIDE SEQUENCE [LARGE SCALE GENOMIC DNA]</scope>
    <source>
        <strain evidence="1 2">DSM 19839</strain>
    </source>
</reference>
<protein>
    <submittedName>
        <fullName evidence="1">Uncharacterized protein</fullName>
    </submittedName>
</protein>
<dbReference type="AlphaFoldDB" id="A0A495P301"/>
<sequence>MRRLSLLACITISLISCGRDSDPFLIDTTRVGSLTKEIKINQLDSVFSEDSIVRKNSGSQFFNSTSEIEIFDKDGKALLILEPIQQFDSTSTVGYIQIMDPRFQTAKGLNNASTFGDVVKNYQISRIENTLNSAVVFIDELNLYLTIDKKDLPSSLRYDTDSRISASQIPDDAKIKYLMVSW</sequence>
<gene>
    <name evidence="1" type="ORF">BC962_2676</name>
</gene>
<evidence type="ECO:0000313" key="1">
    <source>
        <dbReference type="EMBL" id="RKS45004.1"/>
    </source>
</evidence>
<comment type="caution">
    <text evidence="1">The sequence shown here is derived from an EMBL/GenBank/DDBJ whole genome shotgun (WGS) entry which is preliminary data.</text>
</comment>
<dbReference type="PROSITE" id="PS51257">
    <property type="entry name" value="PROKAR_LIPOPROTEIN"/>
    <property type="match status" value="1"/>
</dbReference>
<accession>A0A495P301</accession>
<dbReference type="OrthoDB" id="1436858at2"/>
<dbReference type="RefSeq" id="WP_121346483.1">
    <property type="nucleotide sequence ID" value="NZ_RBLG01000004.1"/>
</dbReference>